<evidence type="ECO:0000256" key="2">
    <source>
        <dbReference type="ARBA" id="ARBA00005914"/>
    </source>
</evidence>
<dbReference type="InterPro" id="IPR004937">
    <property type="entry name" value="Urea_transporter"/>
</dbReference>
<reference evidence="8" key="1">
    <citation type="submission" date="2018-02" db="EMBL/GenBank/DDBJ databases">
        <authorList>
            <person name="Kim S.-K."/>
            <person name="Jung H.-I."/>
            <person name="Lee S.-W."/>
        </authorList>
    </citation>
    <scope>NUCLEOTIDE SEQUENCE</scope>
    <source>
        <strain evidence="8">SK3146</strain>
    </source>
</reference>
<dbReference type="Gene3D" id="1.10.3430.10">
    <property type="entry name" value="Ammonium transporter AmtB like domains"/>
    <property type="match status" value="1"/>
</dbReference>
<feature type="transmembrane region" description="Helical" evidence="7">
    <location>
        <begin position="48"/>
        <end position="68"/>
    </location>
</feature>
<evidence type="ECO:0000256" key="1">
    <source>
        <dbReference type="ARBA" id="ARBA00004651"/>
    </source>
</evidence>
<evidence type="ECO:0000256" key="4">
    <source>
        <dbReference type="ARBA" id="ARBA00022692"/>
    </source>
</evidence>
<keyword evidence="9" id="KW-1185">Reference proteome</keyword>
<reference evidence="8" key="2">
    <citation type="journal article" date="2021" name="J Anim Sci Technol">
        <title>Complete genome sequence of Paenibacillus konkukensis sp. nov. SK3146 as a potential probiotic strain.</title>
        <authorList>
            <person name="Jung H.I."/>
            <person name="Park S."/>
            <person name="Niu K.M."/>
            <person name="Lee S.W."/>
            <person name="Kothari D."/>
            <person name="Yi K.J."/>
            <person name="Kim S.K."/>
        </authorList>
    </citation>
    <scope>NUCLEOTIDE SEQUENCE</scope>
    <source>
        <strain evidence="8">SK3146</strain>
    </source>
</reference>
<keyword evidence="4 7" id="KW-0812">Transmembrane</keyword>
<name>A0ABY4RXK4_9BACL</name>
<evidence type="ECO:0000256" key="3">
    <source>
        <dbReference type="ARBA" id="ARBA00022475"/>
    </source>
</evidence>
<dbReference type="InterPro" id="IPR029020">
    <property type="entry name" value="Ammonium/urea_transptr"/>
</dbReference>
<keyword evidence="6 7" id="KW-0472">Membrane</keyword>
<organism evidence="8 9">
    <name type="scientific">Paenibacillus konkukensis</name>
    <dbReference type="NCBI Taxonomy" id="2020716"/>
    <lineage>
        <taxon>Bacteria</taxon>
        <taxon>Bacillati</taxon>
        <taxon>Bacillota</taxon>
        <taxon>Bacilli</taxon>
        <taxon>Bacillales</taxon>
        <taxon>Paenibacillaceae</taxon>
        <taxon>Paenibacillus</taxon>
    </lineage>
</organism>
<sequence>MGLFGYNAVLTIVGVITYCGKDTRWAVLTGVLGAVLSVPITASVDTWLLPYGLPALTMPFVLSTWLMLSARNIFVNWKNG</sequence>
<comment type="similarity">
    <text evidence="2">Belongs to the urea transporter family.</text>
</comment>
<evidence type="ECO:0000256" key="6">
    <source>
        <dbReference type="ARBA" id="ARBA00023136"/>
    </source>
</evidence>
<keyword evidence="3" id="KW-1003">Cell membrane</keyword>
<comment type="subcellular location">
    <subcellularLocation>
        <location evidence="1">Cell membrane</location>
        <topology evidence="1">Multi-pass membrane protein</topology>
    </subcellularLocation>
</comment>
<dbReference type="EMBL" id="CP027059">
    <property type="protein sequence ID" value="UQZ86278.1"/>
    <property type="molecule type" value="Genomic_DNA"/>
</dbReference>
<evidence type="ECO:0000256" key="7">
    <source>
        <dbReference type="SAM" id="Phobius"/>
    </source>
</evidence>
<proteinExistence type="inferred from homology"/>
<accession>A0ABY4RXK4</accession>
<evidence type="ECO:0000256" key="5">
    <source>
        <dbReference type="ARBA" id="ARBA00022989"/>
    </source>
</evidence>
<dbReference type="Pfam" id="PF03253">
    <property type="entry name" value="UT"/>
    <property type="match status" value="1"/>
</dbReference>
<evidence type="ECO:0000313" key="9">
    <source>
        <dbReference type="Proteomes" id="UP001057134"/>
    </source>
</evidence>
<evidence type="ECO:0000313" key="8">
    <source>
        <dbReference type="EMBL" id="UQZ86278.1"/>
    </source>
</evidence>
<protein>
    <submittedName>
        <fullName evidence="8">Urea transporter</fullName>
    </submittedName>
</protein>
<dbReference type="Proteomes" id="UP001057134">
    <property type="component" value="Chromosome"/>
</dbReference>
<feature type="transmembrane region" description="Helical" evidence="7">
    <location>
        <begin position="25"/>
        <end position="42"/>
    </location>
</feature>
<keyword evidence="5 7" id="KW-1133">Transmembrane helix</keyword>
<gene>
    <name evidence="8" type="ORF">SK3146_05571</name>
</gene>